<dbReference type="Proteomes" id="UP000502665">
    <property type="component" value="Chromosome"/>
</dbReference>
<protein>
    <submittedName>
        <fullName evidence="2">Uncharacterized protein</fullName>
    </submittedName>
</protein>
<name>A0A6M4X0E4_9ACTN</name>
<gene>
    <name evidence="2" type="ORF">G9272_43120</name>
</gene>
<dbReference type="AlphaFoldDB" id="A0A6M4X0E4"/>
<evidence type="ECO:0000313" key="2">
    <source>
        <dbReference type="EMBL" id="QJT06270.1"/>
    </source>
</evidence>
<evidence type="ECO:0000313" key="3">
    <source>
        <dbReference type="Proteomes" id="UP000502665"/>
    </source>
</evidence>
<sequence>MPSSQTPSITDWLSAIGQVVGAVGTLAAVMVALLVSFKDNRRLVSELRDREAATARLVSATVRRDLGLTFLEIRNDGREAVHDMEVELTGAQSAELRVRGQKVEERNGRFVAAGPGTGTESVRVLRPGEVRRLVVETMATAATAHVAVPAVVILRFTDSAGLRWLRQGHEPPTRQLGG</sequence>
<organism evidence="2 3">
    <name type="scientific">Streptomyces asoensis</name>
    <dbReference type="NCBI Taxonomy" id="249586"/>
    <lineage>
        <taxon>Bacteria</taxon>
        <taxon>Bacillati</taxon>
        <taxon>Actinomycetota</taxon>
        <taxon>Actinomycetes</taxon>
        <taxon>Kitasatosporales</taxon>
        <taxon>Streptomycetaceae</taxon>
        <taxon>Streptomyces</taxon>
    </lineage>
</organism>
<accession>A0A6M4X0E4</accession>
<keyword evidence="1" id="KW-1133">Transmembrane helix</keyword>
<keyword evidence="1" id="KW-0812">Transmembrane</keyword>
<reference evidence="2" key="1">
    <citation type="submission" date="2020-03" db="EMBL/GenBank/DDBJ databases">
        <title>Molecular networking-based the target discovery of potent antiproliferative macrolactams: 5/6/7/16 polycyclic ansamycins and glycosylated trienomycin from Streptomyces cacaoi subsp. asoensis.</title>
        <authorList>
            <person name="Liu L.-L."/>
        </authorList>
    </citation>
    <scope>NUCLEOTIDE SEQUENCE [LARGE SCALE GENOMIC DNA]</scope>
    <source>
        <strain evidence="2">H2S5</strain>
    </source>
</reference>
<feature type="transmembrane region" description="Helical" evidence="1">
    <location>
        <begin position="12"/>
        <end position="35"/>
    </location>
</feature>
<keyword evidence="1" id="KW-0472">Membrane</keyword>
<dbReference type="RefSeq" id="WP_171401587.1">
    <property type="nucleotide sequence ID" value="NZ_CP049838.1"/>
</dbReference>
<evidence type="ECO:0000256" key="1">
    <source>
        <dbReference type="SAM" id="Phobius"/>
    </source>
</evidence>
<dbReference type="EMBL" id="CP049838">
    <property type="protein sequence ID" value="QJT06270.1"/>
    <property type="molecule type" value="Genomic_DNA"/>
</dbReference>
<keyword evidence="3" id="KW-1185">Reference proteome</keyword>
<proteinExistence type="predicted"/>